<accession>A0A6A3GIE5</accession>
<evidence type="ECO:0000313" key="4">
    <source>
        <dbReference type="EMBL" id="KAE8970551.1"/>
    </source>
</evidence>
<dbReference type="EMBL" id="QXFV01008147">
    <property type="protein sequence ID" value="KAE8957239.1"/>
    <property type="molecule type" value="Genomic_DNA"/>
</dbReference>
<evidence type="ECO:0000256" key="2">
    <source>
        <dbReference type="SAM" id="SignalP"/>
    </source>
</evidence>
<dbReference type="OrthoDB" id="129842at2759"/>
<evidence type="ECO:0000256" key="1">
    <source>
        <dbReference type="SAM" id="Phobius"/>
    </source>
</evidence>
<evidence type="ECO:0008006" key="9">
    <source>
        <dbReference type="Google" id="ProtNLM"/>
    </source>
</evidence>
<evidence type="ECO:0000313" key="5">
    <source>
        <dbReference type="EMBL" id="KAE9280088.1"/>
    </source>
</evidence>
<comment type="caution">
    <text evidence="3">The sequence shown here is derived from an EMBL/GenBank/DDBJ whole genome shotgun (WGS) entry which is preliminary data.</text>
</comment>
<dbReference type="AlphaFoldDB" id="A0A6A3GIE5"/>
<feature type="transmembrane region" description="Helical" evidence="1">
    <location>
        <begin position="93"/>
        <end position="114"/>
    </location>
</feature>
<keyword evidence="7" id="KW-1185">Reference proteome</keyword>
<dbReference type="Proteomes" id="UP000435112">
    <property type="component" value="Unassembled WGS sequence"/>
</dbReference>
<organism evidence="3 6">
    <name type="scientific">Phytophthora rubi</name>
    <dbReference type="NCBI Taxonomy" id="129364"/>
    <lineage>
        <taxon>Eukaryota</taxon>
        <taxon>Sar</taxon>
        <taxon>Stramenopiles</taxon>
        <taxon>Oomycota</taxon>
        <taxon>Peronosporomycetes</taxon>
        <taxon>Peronosporales</taxon>
        <taxon>Peronosporaceae</taxon>
        <taxon>Phytophthora</taxon>
    </lineage>
</organism>
<evidence type="ECO:0000313" key="8">
    <source>
        <dbReference type="Proteomes" id="UP000435112"/>
    </source>
</evidence>
<dbReference type="EMBL" id="QXFU01004127">
    <property type="protein sequence ID" value="KAE8970551.1"/>
    <property type="molecule type" value="Genomic_DNA"/>
</dbReference>
<reference evidence="6 8" key="1">
    <citation type="submission" date="2018-09" db="EMBL/GenBank/DDBJ databases">
        <title>Genomic investigation of the strawberry pathogen Phytophthora fragariae indicates pathogenicity is determined by transcriptional variation in three key races.</title>
        <authorList>
            <person name="Adams T.M."/>
            <person name="Armitage A.D."/>
            <person name="Sobczyk M.K."/>
            <person name="Bates H.J."/>
            <person name="Dunwell J.M."/>
            <person name="Nellist C.F."/>
            <person name="Harrison R.J."/>
        </authorList>
    </citation>
    <scope>NUCLEOTIDE SEQUENCE [LARGE SCALE GENOMIC DNA]</scope>
    <source>
        <strain evidence="3 6">SCRP249</strain>
        <strain evidence="4 8">SCRP324</strain>
        <strain evidence="5 7">SCRP333</strain>
    </source>
</reference>
<protein>
    <recommendedName>
        <fullName evidence="9">RxLR effector protein</fullName>
    </recommendedName>
</protein>
<keyword evidence="2" id="KW-0732">Signal</keyword>
<name>A0A6A3GIE5_9STRA</name>
<proteinExistence type="predicted"/>
<dbReference type="EMBL" id="QXFT01004126">
    <property type="protein sequence ID" value="KAE9280088.1"/>
    <property type="molecule type" value="Genomic_DNA"/>
</dbReference>
<dbReference type="Proteomes" id="UP000434957">
    <property type="component" value="Unassembled WGS sequence"/>
</dbReference>
<keyword evidence="1" id="KW-0812">Transmembrane</keyword>
<feature type="chain" id="PRO_5036163924" description="RxLR effector protein" evidence="2">
    <location>
        <begin position="26"/>
        <end position="119"/>
    </location>
</feature>
<evidence type="ECO:0000313" key="6">
    <source>
        <dbReference type="Proteomes" id="UP000429607"/>
    </source>
</evidence>
<dbReference type="Proteomes" id="UP000429607">
    <property type="component" value="Unassembled WGS sequence"/>
</dbReference>
<evidence type="ECO:0000313" key="3">
    <source>
        <dbReference type="EMBL" id="KAE8957239.1"/>
    </source>
</evidence>
<feature type="signal peptide" evidence="2">
    <location>
        <begin position="1"/>
        <end position="25"/>
    </location>
</feature>
<keyword evidence="1" id="KW-1133">Transmembrane helix</keyword>
<gene>
    <name evidence="3" type="ORF">PR001_g31449</name>
    <name evidence="4" type="ORF">PR002_g27083</name>
    <name evidence="5" type="ORF">PR003_g28053</name>
</gene>
<sequence length="119" mass="12655">MRLDVILALIVATLVANSAMSFASAEDTNNSKLIALNKIVKRLRTSREVVGEERAGAQVIAMMAAVPRMNGVSETQSTQSIVKPEKLRPTPKWAAAFLVVLGLGIVSGLVGLTVKLVKN</sequence>
<evidence type="ECO:0000313" key="7">
    <source>
        <dbReference type="Proteomes" id="UP000434957"/>
    </source>
</evidence>
<keyword evidence="1" id="KW-0472">Membrane</keyword>